<keyword evidence="4 5" id="KW-0274">FAD</keyword>
<reference evidence="8 9" key="1">
    <citation type="submission" date="2023-03" db="EMBL/GenBank/DDBJ databases">
        <title>Novosphingobium cyanobacteriorum sp. nov., isolated from a eutrophic reservoir during the Microcystis bloom period.</title>
        <authorList>
            <person name="Kang M."/>
            <person name="Le V."/>
            <person name="Ko S.-R."/>
            <person name="Lee S.-A."/>
            <person name="Ahn C.-Y."/>
        </authorList>
    </citation>
    <scope>NUCLEOTIDE SEQUENCE [LARGE SCALE GENOMIC DNA]</scope>
    <source>
        <strain evidence="8 9">HBC54</strain>
    </source>
</reference>
<evidence type="ECO:0000256" key="5">
    <source>
        <dbReference type="RuleBase" id="RU003968"/>
    </source>
</evidence>
<dbReference type="SUPFAM" id="SSF54373">
    <property type="entry name" value="FAD-linked reductases, C-terminal domain"/>
    <property type="match status" value="1"/>
</dbReference>
<dbReference type="NCBIfam" id="NF002550">
    <property type="entry name" value="PRK02106.1"/>
    <property type="match status" value="1"/>
</dbReference>
<comment type="similarity">
    <text evidence="2 5">Belongs to the GMC oxidoreductase family.</text>
</comment>
<dbReference type="Proteomes" id="UP001222770">
    <property type="component" value="Unassembled WGS sequence"/>
</dbReference>
<accession>A0ABT6CMY7</accession>
<dbReference type="PANTHER" id="PTHR11552">
    <property type="entry name" value="GLUCOSE-METHANOL-CHOLINE GMC OXIDOREDUCTASE"/>
    <property type="match status" value="1"/>
</dbReference>
<gene>
    <name evidence="8" type="ORF">POM99_18900</name>
</gene>
<dbReference type="GO" id="GO:0008812">
    <property type="term" value="F:choline dehydrogenase activity"/>
    <property type="evidence" value="ECO:0007669"/>
    <property type="project" value="UniProtKB-EC"/>
</dbReference>
<dbReference type="InterPro" id="IPR012132">
    <property type="entry name" value="GMC_OxRdtase"/>
</dbReference>
<dbReference type="Pfam" id="PF00732">
    <property type="entry name" value="GMC_oxred_N"/>
    <property type="match status" value="1"/>
</dbReference>
<dbReference type="Pfam" id="PF05199">
    <property type="entry name" value="GMC_oxred_C"/>
    <property type="match status" value="1"/>
</dbReference>
<dbReference type="InterPro" id="IPR007867">
    <property type="entry name" value="GMC_OxRtase_C"/>
</dbReference>
<dbReference type="InterPro" id="IPR036188">
    <property type="entry name" value="FAD/NAD-bd_sf"/>
</dbReference>
<evidence type="ECO:0000256" key="2">
    <source>
        <dbReference type="ARBA" id="ARBA00010790"/>
    </source>
</evidence>
<dbReference type="Gene3D" id="3.50.50.60">
    <property type="entry name" value="FAD/NAD(P)-binding domain"/>
    <property type="match status" value="1"/>
</dbReference>
<comment type="cofactor">
    <cofactor evidence="1">
        <name>FAD</name>
        <dbReference type="ChEBI" id="CHEBI:57692"/>
    </cofactor>
</comment>
<proteinExistence type="inferred from homology"/>
<sequence>MPEMSDAAYDYIVVGGGSAGCVIAARLTEDPSVRVLLLEAGPRDLNPWIHIPLGYGKLFKHKRLNWLYETAPEPNLNNRRVGQPRGKVLGGSSSINGLIYIRGQKEDFDAWARLGNHGWSYDDLLPYFIRSEDQQRGANQWHGVGGPQAVSDATEPHVLCDAFIAAAQEAGYPANPDFNGERQEGVGYYQTTSRNGRRISTAVAYLNPARGRTNLTIVTGALVRRVLFAGTRATGVEWAEVGTLRTAAARREVILSAGAFGSPHILQLSGVGDGAHLQSLGIPVVHHNPEVGANLQDHLQVRTVYKAKGKLTFNDDMASLLRMAGVGLRYGLLRKGPLTVSAGYAGAFLRSSEAVDDRPDMQLLFITFSTNKMGDKLHPFSAFTASACPLRPESRGHVRALSPDPAEAPEIFANFLGCERDRRDVVAGLRMIRGIISQPALAGYVESEYLPGAGRDDDESLLAYARETAGSIYHPSCTAAMGKVVDSSLRVIGIEGLRVADASIMPAVPSGNTNAVAIVIGEKAADLIRSGV</sequence>
<evidence type="ECO:0000256" key="4">
    <source>
        <dbReference type="ARBA" id="ARBA00022827"/>
    </source>
</evidence>
<dbReference type="RefSeq" id="WP_277280232.1">
    <property type="nucleotide sequence ID" value="NZ_JAROCY010000024.1"/>
</dbReference>
<feature type="domain" description="Glucose-methanol-choline oxidoreductase N-terminal" evidence="7">
    <location>
        <begin position="258"/>
        <end position="272"/>
    </location>
</feature>
<dbReference type="PIRSF" id="PIRSF000137">
    <property type="entry name" value="Alcohol_oxidase"/>
    <property type="match status" value="1"/>
</dbReference>
<comment type="caution">
    <text evidence="8">The sequence shown here is derived from an EMBL/GenBank/DDBJ whole genome shotgun (WGS) entry which is preliminary data.</text>
</comment>
<evidence type="ECO:0000313" key="8">
    <source>
        <dbReference type="EMBL" id="MDF8335278.1"/>
    </source>
</evidence>
<protein>
    <submittedName>
        <fullName evidence="8">Choline dehydrogenase</fullName>
        <ecNumber evidence="8">1.1.99.1</ecNumber>
    </submittedName>
</protein>
<dbReference type="EC" id="1.1.99.1" evidence="8"/>
<dbReference type="SUPFAM" id="SSF51905">
    <property type="entry name" value="FAD/NAD(P)-binding domain"/>
    <property type="match status" value="1"/>
</dbReference>
<dbReference type="PROSITE" id="PS00623">
    <property type="entry name" value="GMC_OXRED_1"/>
    <property type="match status" value="1"/>
</dbReference>
<dbReference type="Gene3D" id="3.30.560.10">
    <property type="entry name" value="Glucose Oxidase, domain 3"/>
    <property type="match status" value="1"/>
</dbReference>
<keyword evidence="8" id="KW-0560">Oxidoreductase</keyword>
<evidence type="ECO:0000256" key="1">
    <source>
        <dbReference type="ARBA" id="ARBA00001974"/>
    </source>
</evidence>
<feature type="domain" description="Glucose-methanol-choline oxidoreductase N-terminal" evidence="6">
    <location>
        <begin position="86"/>
        <end position="109"/>
    </location>
</feature>
<evidence type="ECO:0000313" key="9">
    <source>
        <dbReference type="Proteomes" id="UP001222770"/>
    </source>
</evidence>
<dbReference type="InterPro" id="IPR000172">
    <property type="entry name" value="GMC_OxRdtase_N"/>
</dbReference>
<dbReference type="EMBL" id="JAROCY010000024">
    <property type="protein sequence ID" value="MDF8335278.1"/>
    <property type="molecule type" value="Genomic_DNA"/>
</dbReference>
<evidence type="ECO:0000259" key="6">
    <source>
        <dbReference type="PROSITE" id="PS00623"/>
    </source>
</evidence>
<evidence type="ECO:0000256" key="3">
    <source>
        <dbReference type="ARBA" id="ARBA00022630"/>
    </source>
</evidence>
<keyword evidence="3 5" id="KW-0285">Flavoprotein</keyword>
<name>A0ABT6CMY7_9SPHN</name>
<organism evidence="8 9">
    <name type="scientific">Novosphingobium cyanobacteriorum</name>
    <dbReference type="NCBI Taxonomy" id="3024215"/>
    <lineage>
        <taxon>Bacteria</taxon>
        <taxon>Pseudomonadati</taxon>
        <taxon>Pseudomonadota</taxon>
        <taxon>Alphaproteobacteria</taxon>
        <taxon>Sphingomonadales</taxon>
        <taxon>Sphingomonadaceae</taxon>
        <taxon>Novosphingobium</taxon>
    </lineage>
</organism>
<dbReference type="PROSITE" id="PS00624">
    <property type="entry name" value="GMC_OXRED_2"/>
    <property type="match status" value="1"/>
</dbReference>
<dbReference type="PANTHER" id="PTHR11552:SF147">
    <property type="entry name" value="CHOLINE DEHYDROGENASE, MITOCHONDRIAL"/>
    <property type="match status" value="1"/>
</dbReference>
<evidence type="ECO:0000259" key="7">
    <source>
        <dbReference type="PROSITE" id="PS00624"/>
    </source>
</evidence>
<keyword evidence="9" id="KW-1185">Reference proteome</keyword>